<evidence type="ECO:0000313" key="2">
    <source>
        <dbReference type="Proteomes" id="UP001230978"/>
    </source>
</evidence>
<dbReference type="Proteomes" id="UP001230978">
    <property type="component" value="Chromosome"/>
</dbReference>
<dbReference type="RefSeq" id="WP_281465512.1">
    <property type="nucleotide sequence ID" value="NZ_CP124535.1"/>
</dbReference>
<dbReference type="EMBL" id="CP124535">
    <property type="protein sequence ID" value="WGV15797.1"/>
    <property type="molecule type" value="Genomic_DNA"/>
</dbReference>
<organism evidence="1 2">
    <name type="scientific">Fuscovulum ytuae</name>
    <dbReference type="NCBI Taxonomy" id="3042299"/>
    <lineage>
        <taxon>Bacteria</taxon>
        <taxon>Pseudomonadati</taxon>
        <taxon>Pseudomonadota</taxon>
        <taxon>Alphaproteobacteria</taxon>
        <taxon>Rhodobacterales</taxon>
        <taxon>Paracoccaceae</taxon>
        <taxon>Fuscovulum</taxon>
    </lineage>
</organism>
<gene>
    <name evidence="1" type="ORF">QF092_16325</name>
</gene>
<keyword evidence="2" id="KW-1185">Reference proteome</keyword>
<reference evidence="1 2" key="1">
    <citation type="submission" date="2023-04" db="EMBL/GenBank/DDBJ databases">
        <title>YMD61, complete Genome.</title>
        <authorList>
            <person name="Zhang J."/>
        </authorList>
    </citation>
    <scope>NUCLEOTIDE SEQUENCE [LARGE SCALE GENOMIC DNA]</scope>
    <source>
        <strain evidence="1 2">YMD61</strain>
    </source>
</reference>
<protein>
    <submittedName>
        <fullName evidence="1">Uncharacterized protein</fullName>
    </submittedName>
</protein>
<sequence>MTDPIPLPRLLAALAQEAAELSADLQRLEAALLPALLPQLPGRSDLSIAVQNLDPVQQRLAALSRLATAAAAEAPPHPMPAATGCFHAIRLARFMSDLRPSPPPEPAATSLFTP</sequence>
<accession>A0ABY8Q6H5</accession>
<proteinExistence type="predicted"/>
<evidence type="ECO:0000313" key="1">
    <source>
        <dbReference type="EMBL" id="WGV15797.1"/>
    </source>
</evidence>
<name>A0ABY8Q6H5_9RHOB</name>